<dbReference type="PANTHER" id="PTHR39583">
    <property type="entry name" value="TYPE II SECRETION SYSTEM PROTEIN J-RELATED"/>
    <property type="match status" value="1"/>
</dbReference>
<evidence type="ECO:0000256" key="6">
    <source>
        <dbReference type="ARBA" id="ARBA00022989"/>
    </source>
</evidence>
<dbReference type="PANTHER" id="PTHR39583:SF2">
    <property type="entry name" value="TYPE II SECRETION SYSTEM PROTEIN J"/>
    <property type="match status" value="1"/>
</dbReference>
<evidence type="ECO:0000256" key="5">
    <source>
        <dbReference type="ARBA" id="ARBA00022692"/>
    </source>
</evidence>
<dbReference type="GO" id="GO:0015628">
    <property type="term" value="P:protein secretion by the type II secretion system"/>
    <property type="evidence" value="ECO:0007669"/>
    <property type="project" value="TreeGrafter"/>
</dbReference>
<evidence type="ECO:0000256" key="8">
    <source>
        <dbReference type="SAM" id="Phobius"/>
    </source>
</evidence>
<comment type="caution">
    <text evidence="9">The sequence shown here is derived from an EMBL/GenBank/DDBJ whole genome shotgun (WGS) entry which is preliminary data.</text>
</comment>
<evidence type="ECO:0000256" key="1">
    <source>
        <dbReference type="ARBA" id="ARBA00004377"/>
    </source>
</evidence>
<dbReference type="PROSITE" id="PS00409">
    <property type="entry name" value="PROKAR_NTER_METHYL"/>
    <property type="match status" value="1"/>
</dbReference>
<gene>
    <name evidence="9" type="ORF">LCGC14_0454810</name>
</gene>
<dbReference type="SUPFAM" id="SSF54523">
    <property type="entry name" value="Pili subunits"/>
    <property type="match status" value="1"/>
</dbReference>
<evidence type="ECO:0000256" key="3">
    <source>
        <dbReference type="ARBA" id="ARBA00022481"/>
    </source>
</evidence>
<keyword evidence="7 8" id="KW-0472">Membrane</keyword>
<dbReference type="Pfam" id="PF07963">
    <property type="entry name" value="N_methyl"/>
    <property type="match status" value="1"/>
</dbReference>
<proteinExistence type="predicted"/>
<feature type="transmembrane region" description="Helical" evidence="8">
    <location>
        <begin position="16"/>
        <end position="38"/>
    </location>
</feature>
<protein>
    <recommendedName>
        <fullName evidence="10">Type II secretion system protein J</fullName>
    </recommendedName>
</protein>
<dbReference type="AlphaFoldDB" id="A0A0F9VQN6"/>
<keyword evidence="2" id="KW-1003">Cell membrane</keyword>
<organism evidence="9">
    <name type="scientific">marine sediment metagenome</name>
    <dbReference type="NCBI Taxonomy" id="412755"/>
    <lineage>
        <taxon>unclassified sequences</taxon>
        <taxon>metagenomes</taxon>
        <taxon>ecological metagenomes</taxon>
    </lineage>
</organism>
<reference evidence="9" key="1">
    <citation type="journal article" date="2015" name="Nature">
        <title>Complex archaea that bridge the gap between prokaryotes and eukaryotes.</title>
        <authorList>
            <person name="Spang A."/>
            <person name="Saw J.H."/>
            <person name="Jorgensen S.L."/>
            <person name="Zaremba-Niedzwiedzka K."/>
            <person name="Martijn J."/>
            <person name="Lind A.E."/>
            <person name="van Eijk R."/>
            <person name="Schleper C."/>
            <person name="Guy L."/>
            <person name="Ettema T.J."/>
        </authorList>
    </citation>
    <scope>NUCLEOTIDE SEQUENCE</scope>
</reference>
<accession>A0A0F9VQN6</accession>
<keyword evidence="4" id="KW-0997">Cell inner membrane</keyword>
<evidence type="ECO:0000313" key="9">
    <source>
        <dbReference type="EMBL" id="KKN68108.1"/>
    </source>
</evidence>
<evidence type="ECO:0008006" key="10">
    <source>
        <dbReference type="Google" id="ProtNLM"/>
    </source>
</evidence>
<keyword evidence="6 8" id="KW-1133">Transmembrane helix</keyword>
<dbReference type="InterPro" id="IPR051621">
    <property type="entry name" value="T2SS_protein_J"/>
</dbReference>
<dbReference type="NCBIfam" id="TIGR02532">
    <property type="entry name" value="IV_pilin_GFxxxE"/>
    <property type="match status" value="1"/>
</dbReference>
<sequence>MTAIRDQEAGVTLIEMLVALSLFALVGIASFTTLDTILRVRERTDGRLEHLAQLDRALLIFGRDIVQADPRTVTLQDGVLSTLGHDGQTRRQYLHDADTLSREIGPRNADDLLRQALIPDVSAVTFRVLDRDRNWHLAWPDPAGENEALAVDIRVDIDAIGSLRRLSSLTRPAPR</sequence>
<evidence type="ECO:0000256" key="4">
    <source>
        <dbReference type="ARBA" id="ARBA00022519"/>
    </source>
</evidence>
<keyword evidence="5 8" id="KW-0812">Transmembrane</keyword>
<dbReference type="InterPro" id="IPR045584">
    <property type="entry name" value="Pilin-like"/>
</dbReference>
<dbReference type="EMBL" id="LAZR01000458">
    <property type="protein sequence ID" value="KKN68108.1"/>
    <property type="molecule type" value="Genomic_DNA"/>
</dbReference>
<dbReference type="GO" id="GO:0005886">
    <property type="term" value="C:plasma membrane"/>
    <property type="evidence" value="ECO:0007669"/>
    <property type="project" value="UniProtKB-SubCell"/>
</dbReference>
<keyword evidence="3" id="KW-0488">Methylation</keyword>
<evidence type="ECO:0000256" key="2">
    <source>
        <dbReference type="ARBA" id="ARBA00022475"/>
    </source>
</evidence>
<name>A0A0F9VQN6_9ZZZZ</name>
<evidence type="ECO:0000256" key="7">
    <source>
        <dbReference type="ARBA" id="ARBA00023136"/>
    </source>
</evidence>
<dbReference type="InterPro" id="IPR012902">
    <property type="entry name" value="N_methyl_site"/>
</dbReference>
<comment type="subcellular location">
    <subcellularLocation>
        <location evidence="1">Cell inner membrane</location>
        <topology evidence="1">Single-pass membrane protein</topology>
    </subcellularLocation>
</comment>